<organism evidence="1 2">
    <name type="scientific">Rhizobium skierniewicense</name>
    <dbReference type="NCBI Taxonomy" id="984260"/>
    <lineage>
        <taxon>Bacteria</taxon>
        <taxon>Pseudomonadati</taxon>
        <taxon>Pseudomonadota</taxon>
        <taxon>Alphaproteobacteria</taxon>
        <taxon>Hyphomicrobiales</taxon>
        <taxon>Rhizobiaceae</taxon>
        <taxon>Rhizobium/Agrobacterium group</taxon>
        <taxon>Rhizobium</taxon>
    </lineage>
</organism>
<gene>
    <name evidence="1" type="ORF">GGQ73_004537</name>
</gene>
<keyword evidence="2" id="KW-1185">Reference proteome</keyword>
<dbReference type="AlphaFoldDB" id="A0A7W6CA86"/>
<reference evidence="1 2" key="1">
    <citation type="submission" date="2020-08" db="EMBL/GenBank/DDBJ databases">
        <title>Genomic Encyclopedia of Type Strains, Phase IV (KMG-IV): sequencing the most valuable type-strain genomes for metagenomic binning, comparative biology and taxonomic classification.</title>
        <authorList>
            <person name="Goeker M."/>
        </authorList>
    </citation>
    <scope>NUCLEOTIDE SEQUENCE [LARGE SCALE GENOMIC DNA]</scope>
    <source>
        <strain evidence="1 2">DSM 26438</strain>
    </source>
</reference>
<accession>A0A7W6CA86</accession>
<dbReference type="EMBL" id="JACIDV010000020">
    <property type="protein sequence ID" value="MBB3948550.1"/>
    <property type="molecule type" value="Genomic_DNA"/>
</dbReference>
<comment type="caution">
    <text evidence="1">The sequence shown here is derived from an EMBL/GenBank/DDBJ whole genome shotgun (WGS) entry which is preliminary data.</text>
</comment>
<protein>
    <submittedName>
        <fullName evidence="1">Uncharacterized protein</fullName>
    </submittedName>
</protein>
<sequence length="123" mass="14012">MRRMWPDEFNSVLDNAQEVTLDVPTLDPAGHQRGEITKRQALKVRMTQADYERVWPLAETRYRVQGPLSGKAITLITNNPHYQKWHPVDGGVEQGVSDSGKPFQTPYVVAYFLLDDVSEKIEA</sequence>
<evidence type="ECO:0000313" key="2">
    <source>
        <dbReference type="Proteomes" id="UP000565286"/>
    </source>
</evidence>
<name>A0A7W6CA86_9HYPH</name>
<proteinExistence type="predicted"/>
<evidence type="ECO:0000313" key="1">
    <source>
        <dbReference type="EMBL" id="MBB3948550.1"/>
    </source>
</evidence>
<dbReference type="Proteomes" id="UP000565286">
    <property type="component" value="Unassembled WGS sequence"/>
</dbReference>